<dbReference type="InterPro" id="IPR010592">
    <property type="entry name" value="CypI"/>
</dbReference>
<keyword evidence="3" id="KW-1185">Reference proteome</keyword>
<dbReference type="EMBL" id="CP034841">
    <property type="protein sequence ID" value="QBF34911.1"/>
    <property type="molecule type" value="Genomic_DNA"/>
</dbReference>
<organism evidence="2 3">
    <name type="scientific">Mycoplasmopsis phocirhinis</name>
    <dbReference type="NCBI Taxonomy" id="142650"/>
    <lineage>
        <taxon>Bacteria</taxon>
        <taxon>Bacillati</taxon>
        <taxon>Mycoplasmatota</taxon>
        <taxon>Mycoplasmoidales</taxon>
        <taxon>Metamycoplasmataceae</taxon>
        <taxon>Mycoplasmopsis</taxon>
    </lineage>
</organism>
<evidence type="ECO:0000256" key="1">
    <source>
        <dbReference type="SAM" id="SignalP"/>
    </source>
</evidence>
<dbReference type="InterPro" id="IPR043099">
    <property type="entry name" value="CypI_dom_I"/>
</dbReference>
<dbReference type="OrthoDB" id="401239at2"/>
<feature type="signal peptide" evidence="1">
    <location>
        <begin position="1"/>
        <end position="23"/>
    </location>
</feature>
<sequence length="461" mass="52377">MKINKKLLLWLSPLSLSSISLLAASCVGKTDKPSQGSDGNGSTENSNKIANQWDTNITIVNSYINPGFKSENDKGQGKIEKEFLTLLGQRFNEFKNLDQETKNLPDVNFLIETNQDKDTFYSKLESNNNTLDLMIANYATYLNSFADETGKVNNLNGVKLVAQTSTLKFNWQGADNDIYTTGTDTDKLRLTAQKNNESWVKNIGYEYPDWQKAVAKKTLNFDGSKFVEFYEKDKLTYVYHGAIYIAGNKQQRDQIIQDWNNKDWEKFINHGITYRKNTSSGGYKYQVALLARHFNKSLKEINEYFESNNSKVVKGQSIKDTLGKAHSSNITPLIGFDDEGVYNWTNNVKNPEYFKPQGFQSDQNYDNENNVVVRTLTITNPAAYDVVLARPGISQKQANLISKALNSLSLSENTYGIYTGYNKFQPIDFETFQKFMYLQVQAETKNDKNVSIPEITNDTSN</sequence>
<dbReference type="RefSeq" id="WP_130429688.1">
    <property type="nucleotide sequence ID" value="NZ_CP034841.1"/>
</dbReference>
<dbReference type="Gene3D" id="3.40.190.190">
    <property type="entry name" value="CypI, domain 2"/>
    <property type="match status" value="1"/>
</dbReference>
<dbReference type="AlphaFoldDB" id="A0A4P6MSQ9"/>
<gene>
    <name evidence="2" type="ORF">EG856_03275</name>
</gene>
<dbReference type="Proteomes" id="UP000289326">
    <property type="component" value="Chromosome"/>
</dbReference>
<name>A0A4P6MSQ9_9BACT</name>
<reference evidence="2 3" key="1">
    <citation type="submission" date="2019-01" db="EMBL/GenBank/DDBJ databases">
        <title>Complete sequence and annotation of the Mycoplasma phocirhinis strain 852T genome.</title>
        <authorList>
            <person name="Frasca S.Jr."/>
            <person name="Kutish G.F."/>
            <person name="Castellanos Gell J."/>
            <person name="Michaels D.L."/>
            <person name="Brown D.R."/>
        </authorList>
    </citation>
    <scope>NUCLEOTIDE SEQUENCE [LARGE SCALE GENOMIC DNA]</scope>
    <source>
        <strain evidence="2 3">852</strain>
    </source>
</reference>
<keyword evidence="1" id="KW-0732">Signal</keyword>
<evidence type="ECO:0000313" key="2">
    <source>
        <dbReference type="EMBL" id="QBF34911.1"/>
    </source>
</evidence>
<dbReference type="InterPro" id="IPR043100">
    <property type="entry name" value="CypI_dom_II"/>
</dbReference>
<dbReference type="Pfam" id="PF06646">
    <property type="entry name" value="CypI"/>
    <property type="match status" value="1"/>
</dbReference>
<dbReference type="NCBIfam" id="NF045838">
    <property type="entry name" value="MG289_thiam_LP"/>
    <property type="match status" value="1"/>
</dbReference>
<accession>A0A4P6MSQ9</accession>
<feature type="chain" id="PRO_5020613364" evidence="1">
    <location>
        <begin position="24"/>
        <end position="461"/>
    </location>
</feature>
<dbReference type="Gene3D" id="3.40.190.180">
    <property type="entry name" value="Cypl, domain I"/>
    <property type="match status" value="1"/>
</dbReference>
<dbReference type="KEGG" id="mphi:EG856_03275"/>
<dbReference type="PROSITE" id="PS51257">
    <property type="entry name" value="PROKAR_LIPOPROTEIN"/>
    <property type="match status" value="1"/>
</dbReference>
<proteinExistence type="predicted"/>
<protein>
    <submittedName>
        <fullName evidence="2">ABC transporter substrate-binding protein</fullName>
    </submittedName>
</protein>
<evidence type="ECO:0000313" key="3">
    <source>
        <dbReference type="Proteomes" id="UP000289326"/>
    </source>
</evidence>